<sequence length="95" mass="10333">MWDVARLHFNLLLSVQKTKPHSLAAGGIPSRTAPRTADRVEFARVANVANCDKDNDDKVAVVVVGTLRFVPHPARDGLKSWVEIAVVAEGSNYVP</sequence>
<dbReference type="AlphaFoldDB" id="A0A5C1AQF2"/>
<dbReference type="EMBL" id="CP042425">
    <property type="protein sequence ID" value="QEL19414.1"/>
    <property type="molecule type" value="Genomic_DNA"/>
</dbReference>
<dbReference type="Proteomes" id="UP000324974">
    <property type="component" value="Chromosome"/>
</dbReference>
<reference evidence="2" key="1">
    <citation type="submission" date="2019-08" db="EMBL/GenBank/DDBJ databases">
        <title>Limnoglobus roseus gen. nov., sp. nov., a novel freshwater planctomycete with a giant genome from the family Gemmataceae.</title>
        <authorList>
            <person name="Kulichevskaya I.S."/>
            <person name="Naumoff D.G."/>
            <person name="Miroshnikov K."/>
            <person name="Ivanova A."/>
            <person name="Philippov D.A."/>
            <person name="Hakobyan A."/>
            <person name="Rijpstra I.C."/>
            <person name="Sinninghe Damste J.S."/>
            <person name="Liesack W."/>
            <person name="Dedysh S.N."/>
        </authorList>
    </citation>
    <scope>NUCLEOTIDE SEQUENCE [LARGE SCALE GENOMIC DNA]</scope>
    <source>
        <strain evidence="2">PX52</strain>
    </source>
</reference>
<evidence type="ECO:0000313" key="1">
    <source>
        <dbReference type="EMBL" id="QEL19414.1"/>
    </source>
</evidence>
<gene>
    <name evidence="1" type="ORF">PX52LOC_06485</name>
</gene>
<proteinExistence type="predicted"/>
<dbReference type="KEGG" id="lrs:PX52LOC_06485"/>
<organism evidence="1 2">
    <name type="scientific">Limnoglobus roseus</name>
    <dbReference type="NCBI Taxonomy" id="2598579"/>
    <lineage>
        <taxon>Bacteria</taxon>
        <taxon>Pseudomonadati</taxon>
        <taxon>Planctomycetota</taxon>
        <taxon>Planctomycetia</taxon>
        <taxon>Gemmatales</taxon>
        <taxon>Gemmataceae</taxon>
        <taxon>Limnoglobus</taxon>
    </lineage>
</organism>
<keyword evidence="2" id="KW-1185">Reference proteome</keyword>
<accession>A0A5C1AQF2</accession>
<name>A0A5C1AQF2_9BACT</name>
<protein>
    <submittedName>
        <fullName evidence="1">Uncharacterized protein</fullName>
    </submittedName>
</protein>
<evidence type="ECO:0000313" key="2">
    <source>
        <dbReference type="Proteomes" id="UP000324974"/>
    </source>
</evidence>